<feature type="compositionally biased region" description="Basic and acidic residues" evidence="1">
    <location>
        <begin position="72"/>
        <end position="86"/>
    </location>
</feature>
<dbReference type="EMBL" id="ONZQ02000016">
    <property type="protein sequence ID" value="SPO06611.1"/>
    <property type="molecule type" value="Genomic_DNA"/>
</dbReference>
<name>A0AAE8N5E9_9PEZI</name>
<feature type="compositionally biased region" description="Basic and acidic residues" evidence="1">
    <location>
        <begin position="93"/>
        <end position="103"/>
    </location>
</feature>
<evidence type="ECO:0000313" key="2">
    <source>
        <dbReference type="EMBL" id="SPO06611.1"/>
    </source>
</evidence>
<accession>A0AAE8N5E9</accession>
<protein>
    <submittedName>
        <fullName evidence="2">Uncharacterized protein</fullName>
    </submittedName>
</protein>
<proteinExistence type="predicted"/>
<dbReference type="AlphaFoldDB" id="A0AAE8N5E9"/>
<gene>
    <name evidence="2" type="ORF">DNG_09301</name>
</gene>
<comment type="caution">
    <text evidence="2">The sequence shown here is derived from an EMBL/GenBank/DDBJ whole genome shotgun (WGS) entry which is preliminary data.</text>
</comment>
<keyword evidence="3" id="KW-1185">Reference proteome</keyword>
<organism evidence="2 3">
    <name type="scientific">Cephalotrichum gorgonifer</name>
    <dbReference type="NCBI Taxonomy" id="2041049"/>
    <lineage>
        <taxon>Eukaryota</taxon>
        <taxon>Fungi</taxon>
        <taxon>Dikarya</taxon>
        <taxon>Ascomycota</taxon>
        <taxon>Pezizomycotina</taxon>
        <taxon>Sordariomycetes</taxon>
        <taxon>Hypocreomycetidae</taxon>
        <taxon>Microascales</taxon>
        <taxon>Microascaceae</taxon>
        <taxon>Cephalotrichum</taxon>
    </lineage>
</organism>
<reference evidence="2" key="1">
    <citation type="submission" date="2018-03" db="EMBL/GenBank/DDBJ databases">
        <authorList>
            <person name="Guldener U."/>
        </authorList>
    </citation>
    <scope>NUCLEOTIDE SEQUENCE</scope>
</reference>
<sequence>MTTITRGLTRGLPRPATAYLARGFTTTAPAKTGLKDTIKTVDRKVSDTLVGSINIGASVAHKLRLAGETVVHGKEGADRVRREGSWEGKGGTKPHEPRQKLKVGEGSQPPWTGSDF</sequence>
<feature type="region of interest" description="Disordered" evidence="1">
    <location>
        <begin position="72"/>
        <end position="116"/>
    </location>
</feature>
<evidence type="ECO:0000313" key="3">
    <source>
        <dbReference type="Proteomes" id="UP001187682"/>
    </source>
</evidence>
<dbReference type="Proteomes" id="UP001187682">
    <property type="component" value="Unassembled WGS sequence"/>
</dbReference>
<evidence type="ECO:0000256" key="1">
    <source>
        <dbReference type="SAM" id="MobiDB-lite"/>
    </source>
</evidence>